<feature type="compositionally biased region" description="Pro residues" evidence="1">
    <location>
        <begin position="84"/>
        <end position="109"/>
    </location>
</feature>
<proteinExistence type="predicted"/>
<gene>
    <name evidence="3" type="ORF">DILT_LOCUS4103</name>
</gene>
<evidence type="ECO:0000256" key="2">
    <source>
        <dbReference type="SAM" id="SignalP"/>
    </source>
</evidence>
<evidence type="ECO:0000313" key="3">
    <source>
        <dbReference type="EMBL" id="VDK87905.1"/>
    </source>
</evidence>
<sequence length="109" mass="12412">MISVAYLFSALLVFSSLIGSEANPISVYSNVLDNDEEGLKEAAADVESERQLVNIYSANIHPMYSADDSVLAAARSWERRPYRPRPWPQPRPWPRPGPIRPGPWRPFRF</sequence>
<accession>A0A3P6U1P4</accession>
<evidence type="ECO:0000313" key="4">
    <source>
        <dbReference type="Proteomes" id="UP000281553"/>
    </source>
</evidence>
<keyword evidence="4" id="KW-1185">Reference proteome</keyword>
<protein>
    <submittedName>
        <fullName evidence="3">Uncharacterized protein</fullName>
    </submittedName>
</protein>
<evidence type="ECO:0000256" key="1">
    <source>
        <dbReference type="SAM" id="MobiDB-lite"/>
    </source>
</evidence>
<dbReference type="Proteomes" id="UP000281553">
    <property type="component" value="Unassembled WGS sequence"/>
</dbReference>
<feature type="signal peptide" evidence="2">
    <location>
        <begin position="1"/>
        <end position="22"/>
    </location>
</feature>
<organism evidence="3 4">
    <name type="scientific">Dibothriocephalus latus</name>
    <name type="common">Fish tapeworm</name>
    <name type="synonym">Diphyllobothrium latum</name>
    <dbReference type="NCBI Taxonomy" id="60516"/>
    <lineage>
        <taxon>Eukaryota</taxon>
        <taxon>Metazoa</taxon>
        <taxon>Spiralia</taxon>
        <taxon>Lophotrochozoa</taxon>
        <taxon>Platyhelminthes</taxon>
        <taxon>Cestoda</taxon>
        <taxon>Eucestoda</taxon>
        <taxon>Diphyllobothriidea</taxon>
        <taxon>Diphyllobothriidae</taxon>
        <taxon>Dibothriocephalus</taxon>
    </lineage>
</organism>
<name>A0A3P6U1P4_DIBLA</name>
<reference evidence="3 4" key="1">
    <citation type="submission" date="2018-11" db="EMBL/GenBank/DDBJ databases">
        <authorList>
            <consortium name="Pathogen Informatics"/>
        </authorList>
    </citation>
    <scope>NUCLEOTIDE SEQUENCE [LARGE SCALE GENOMIC DNA]</scope>
</reference>
<feature type="region of interest" description="Disordered" evidence="1">
    <location>
        <begin position="81"/>
        <end position="109"/>
    </location>
</feature>
<dbReference type="AlphaFoldDB" id="A0A3P6U1P4"/>
<keyword evidence="2" id="KW-0732">Signal</keyword>
<feature type="chain" id="PRO_5018021441" evidence="2">
    <location>
        <begin position="23"/>
        <end position="109"/>
    </location>
</feature>
<dbReference type="EMBL" id="UYRU01044846">
    <property type="protein sequence ID" value="VDK87905.1"/>
    <property type="molecule type" value="Genomic_DNA"/>
</dbReference>